<dbReference type="EMBL" id="HACM01008893">
    <property type="protein sequence ID" value="CRZ09335.1"/>
    <property type="molecule type" value="Transcribed_RNA"/>
</dbReference>
<feature type="compositionally biased region" description="Polar residues" evidence="1">
    <location>
        <begin position="64"/>
        <end position="84"/>
    </location>
</feature>
<sequence>MGNSQASTSSGMGQSSFPKLSRPVNAPDGSSVMKPSLKIPEGVTLSDDLKGRLKLSPTAHKTKTAQSLQVGEMPSSQTPTSQVQISPKVNISADLISRVKTAASPRNATSPNLYPQCSDEQICEATAHPVRIIGTSPLTSRPEVSSAKSHVAFTEKVNEAYIDSLGLEDQVRSRVETV</sequence>
<accession>A0A0H5R597</accession>
<protein>
    <submittedName>
        <fullName evidence="2">Uncharacterized protein</fullName>
    </submittedName>
</protein>
<reference evidence="2" key="1">
    <citation type="submission" date="2015-04" db="EMBL/GenBank/DDBJ databases">
        <title>The genome sequence of the plant pathogenic Rhizarian Plasmodiophora brassicae reveals insights in its biotrophic life cycle and the origin of chitin synthesis.</title>
        <authorList>
            <person name="Schwelm A."/>
            <person name="Fogelqvist J."/>
            <person name="Knaust A."/>
            <person name="Julke S."/>
            <person name="Lilja T."/>
            <person name="Dhandapani V."/>
            <person name="Bonilla-Rosso G."/>
            <person name="Karlsson M."/>
            <person name="Shevchenko A."/>
            <person name="Choi S.R."/>
            <person name="Kim H.G."/>
            <person name="Park J.Y."/>
            <person name="Lim Y.P."/>
            <person name="Ludwig-Muller J."/>
            <person name="Dixelius C."/>
        </authorList>
    </citation>
    <scope>NUCLEOTIDE SEQUENCE</scope>
    <source>
        <tissue evidence="2">Potato root galls</tissue>
    </source>
</reference>
<proteinExistence type="predicted"/>
<dbReference type="AlphaFoldDB" id="A0A0H5R597"/>
<feature type="region of interest" description="Disordered" evidence="1">
    <location>
        <begin position="1"/>
        <end position="84"/>
    </location>
</feature>
<evidence type="ECO:0000313" key="2">
    <source>
        <dbReference type="EMBL" id="CRZ09335.1"/>
    </source>
</evidence>
<name>A0A0H5R597_9EUKA</name>
<evidence type="ECO:0000256" key="1">
    <source>
        <dbReference type="SAM" id="MobiDB-lite"/>
    </source>
</evidence>
<organism evidence="2">
    <name type="scientific">Spongospora subterranea</name>
    <dbReference type="NCBI Taxonomy" id="70186"/>
    <lineage>
        <taxon>Eukaryota</taxon>
        <taxon>Sar</taxon>
        <taxon>Rhizaria</taxon>
        <taxon>Endomyxa</taxon>
        <taxon>Phytomyxea</taxon>
        <taxon>Plasmodiophorida</taxon>
        <taxon>Plasmodiophoridae</taxon>
        <taxon>Spongospora</taxon>
    </lineage>
</organism>
<feature type="compositionally biased region" description="Polar residues" evidence="1">
    <location>
        <begin position="1"/>
        <end position="18"/>
    </location>
</feature>